<evidence type="ECO:0000256" key="1">
    <source>
        <dbReference type="SAM" id="MobiDB-lite"/>
    </source>
</evidence>
<sequence>MRLSQKTVYQMSQTMNMPGNFWSTHQPRTLDATVERSQSHAVFLVLAHFYSCVNQNPHHFVLRHSTSSMSPSSSNSESSESSGSTTVKTVVFFNR</sequence>
<evidence type="ECO:0000313" key="2">
    <source>
        <dbReference type="EMBL" id="KAB0375999.1"/>
    </source>
</evidence>
<organism evidence="2 3">
    <name type="scientific">Muntiacus reevesi</name>
    <name type="common">Reeves' muntjac</name>
    <name type="synonym">Cervus reevesi</name>
    <dbReference type="NCBI Taxonomy" id="9886"/>
    <lineage>
        <taxon>Eukaryota</taxon>
        <taxon>Metazoa</taxon>
        <taxon>Chordata</taxon>
        <taxon>Craniata</taxon>
        <taxon>Vertebrata</taxon>
        <taxon>Euteleostomi</taxon>
        <taxon>Mammalia</taxon>
        <taxon>Eutheria</taxon>
        <taxon>Laurasiatheria</taxon>
        <taxon>Artiodactyla</taxon>
        <taxon>Ruminantia</taxon>
        <taxon>Pecora</taxon>
        <taxon>Cervidae</taxon>
        <taxon>Muntiacinae</taxon>
        <taxon>Muntiacus</taxon>
    </lineage>
</organism>
<gene>
    <name evidence="2" type="ORF">FD755_012642</name>
</gene>
<feature type="compositionally biased region" description="Low complexity" evidence="1">
    <location>
        <begin position="65"/>
        <end position="86"/>
    </location>
</feature>
<comment type="caution">
    <text evidence="2">The sequence shown here is derived from an EMBL/GenBank/DDBJ whole genome shotgun (WGS) entry which is preliminary data.</text>
</comment>
<proteinExistence type="predicted"/>
<dbReference type="Proteomes" id="UP000326062">
    <property type="component" value="Chromosome 6"/>
</dbReference>
<dbReference type="AlphaFoldDB" id="A0A5N3XQA2"/>
<reference evidence="2 3" key="1">
    <citation type="submission" date="2019-06" db="EMBL/GenBank/DDBJ databases">
        <title>Discovery of a novel chromosome fission-fusion reversal in muntjac.</title>
        <authorList>
            <person name="Mudd A.B."/>
            <person name="Bredeson J.V."/>
            <person name="Baum R."/>
            <person name="Hockemeyer D."/>
            <person name="Rokhsar D.S."/>
        </authorList>
    </citation>
    <scope>NUCLEOTIDE SEQUENCE [LARGE SCALE GENOMIC DNA]</scope>
    <source>
        <strain evidence="2">UCam_UCB_Mr</strain>
        <tissue evidence="2">Fibroblast cell line</tissue>
    </source>
</reference>
<evidence type="ECO:0000313" key="3">
    <source>
        <dbReference type="Proteomes" id="UP000326062"/>
    </source>
</evidence>
<keyword evidence="3" id="KW-1185">Reference proteome</keyword>
<feature type="region of interest" description="Disordered" evidence="1">
    <location>
        <begin position="63"/>
        <end position="95"/>
    </location>
</feature>
<dbReference type="EMBL" id="VCEB01000006">
    <property type="protein sequence ID" value="KAB0375999.1"/>
    <property type="molecule type" value="Genomic_DNA"/>
</dbReference>
<name>A0A5N3XQA2_MUNRE</name>
<protein>
    <submittedName>
        <fullName evidence="2">Uncharacterized protein</fullName>
    </submittedName>
</protein>
<accession>A0A5N3XQA2</accession>